<evidence type="ECO:0000313" key="4">
    <source>
        <dbReference type="EMBL" id="CAB5021541.1"/>
    </source>
</evidence>
<dbReference type="Pfam" id="PF22552">
    <property type="entry name" value="TY-Chap3"/>
    <property type="match status" value="1"/>
</dbReference>
<dbReference type="InterPro" id="IPR054344">
    <property type="entry name" value="TY-Chap_N"/>
</dbReference>
<proteinExistence type="predicted"/>
<protein>
    <submittedName>
        <fullName evidence="3">Unannotated protein</fullName>
    </submittedName>
</protein>
<accession>A0A6J7E1P8</accession>
<sequence length="258" mass="29613">MTDVMESLNELLREKSPESVDSKLTFRDLTRTLPEILDRLKDDPHGWYLEITTSEKSPKYVQVSIRDMGTMWAECVSNEFLDEENAWSDEENELIPTLGWSWPGPPSIPNWSFCDELLNTGSLVARILTRTLRTMFKVEPEDTVSLKVVPAPRGPRPLVRVRLQDVSVGEGRRSVYAYRYENGALAINGDDTNPGGPFETYSWTEYVDAQYFPQLLYLLGGKEEEDILAVLKEHYEDRYDDFKKILVDSGITTYLDVN</sequence>
<reference evidence="3" key="1">
    <citation type="submission" date="2020-05" db="EMBL/GenBank/DDBJ databases">
        <authorList>
            <person name="Chiriac C."/>
            <person name="Salcher M."/>
            <person name="Ghai R."/>
            <person name="Kavagutti S V."/>
        </authorList>
    </citation>
    <scope>NUCLEOTIDE SEQUENCE</scope>
</reference>
<evidence type="ECO:0000313" key="2">
    <source>
        <dbReference type="EMBL" id="CAB4819454.1"/>
    </source>
</evidence>
<evidence type="ECO:0000259" key="1">
    <source>
        <dbReference type="Pfam" id="PF22552"/>
    </source>
</evidence>
<gene>
    <name evidence="2" type="ORF">UFOPK3164_00311</name>
    <name evidence="3" type="ORF">UFOPK3427_01191</name>
    <name evidence="4" type="ORF">UFOPK4112_00950</name>
</gene>
<dbReference type="AlphaFoldDB" id="A0A6J7E1P8"/>
<dbReference type="EMBL" id="CAFBLT010000001">
    <property type="protein sequence ID" value="CAB4876967.1"/>
    <property type="molecule type" value="Genomic_DNA"/>
</dbReference>
<dbReference type="EMBL" id="CAFABE010000008">
    <property type="protein sequence ID" value="CAB4819454.1"/>
    <property type="molecule type" value="Genomic_DNA"/>
</dbReference>
<evidence type="ECO:0000313" key="3">
    <source>
        <dbReference type="EMBL" id="CAB4876967.1"/>
    </source>
</evidence>
<dbReference type="EMBL" id="CAFBPM010000008">
    <property type="protein sequence ID" value="CAB5021541.1"/>
    <property type="molecule type" value="Genomic_DNA"/>
</dbReference>
<name>A0A6J7E1P8_9ZZZZ</name>
<feature type="domain" description="TY-Chap N-terminal" evidence="1">
    <location>
        <begin position="37"/>
        <end position="139"/>
    </location>
</feature>
<organism evidence="3">
    <name type="scientific">freshwater metagenome</name>
    <dbReference type="NCBI Taxonomy" id="449393"/>
    <lineage>
        <taxon>unclassified sequences</taxon>
        <taxon>metagenomes</taxon>
        <taxon>ecological metagenomes</taxon>
    </lineage>
</organism>